<dbReference type="InterPro" id="IPR036237">
    <property type="entry name" value="Xyl_isomerase-like_sf"/>
</dbReference>
<dbReference type="PANTHER" id="PTHR12110:SF53">
    <property type="entry name" value="BLR5974 PROTEIN"/>
    <property type="match status" value="1"/>
</dbReference>
<keyword evidence="2" id="KW-0413">Isomerase</keyword>
<dbReference type="InterPro" id="IPR050312">
    <property type="entry name" value="IolE/XylAMocC-like"/>
</dbReference>
<dbReference type="Proteomes" id="UP000011721">
    <property type="component" value="Chromosome"/>
</dbReference>
<evidence type="ECO:0000259" key="1">
    <source>
        <dbReference type="Pfam" id="PF01261"/>
    </source>
</evidence>
<evidence type="ECO:0000313" key="2">
    <source>
        <dbReference type="EMBL" id="AGF79065.1"/>
    </source>
</evidence>
<dbReference type="RefSeq" id="WP_015404751.1">
    <property type="nucleotide sequence ID" value="NC_020304.1"/>
</dbReference>
<protein>
    <submittedName>
        <fullName evidence="2">Sugar phosphate isomerase/epimerase</fullName>
    </submittedName>
</protein>
<accession>M1PHI5</accession>
<dbReference type="KEGG" id="dsf:UWK_02529"/>
<gene>
    <name evidence="2" type="ordered locus">UWK_02529</name>
</gene>
<keyword evidence="3" id="KW-1185">Reference proteome</keyword>
<dbReference type="OrthoDB" id="9801960at2"/>
<dbReference type="Pfam" id="PF01261">
    <property type="entry name" value="AP_endonuc_2"/>
    <property type="match status" value="1"/>
</dbReference>
<dbReference type="STRING" id="1167006.UWK_02529"/>
<dbReference type="PANTHER" id="PTHR12110">
    <property type="entry name" value="HYDROXYPYRUVATE ISOMERASE"/>
    <property type="match status" value="1"/>
</dbReference>
<organism evidence="2 3">
    <name type="scientific">Desulfocapsa sulfexigens (strain DSM 10523 / SB164P1)</name>
    <dbReference type="NCBI Taxonomy" id="1167006"/>
    <lineage>
        <taxon>Bacteria</taxon>
        <taxon>Pseudomonadati</taxon>
        <taxon>Thermodesulfobacteriota</taxon>
        <taxon>Desulfobulbia</taxon>
        <taxon>Desulfobulbales</taxon>
        <taxon>Desulfocapsaceae</taxon>
        <taxon>Desulfocapsa</taxon>
    </lineage>
</organism>
<dbReference type="AlphaFoldDB" id="M1PHI5"/>
<evidence type="ECO:0000313" key="3">
    <source>
        <dbReference type="Proteomes" id="UP000011721"/>
    </source>
</evidence>
<dbReference type="eggNOG" id="COG1082">
    <property type="taxonomic scope" value="Bacteria"/>
</dbReference>
<dbReference type="Gene3D" id="3.20.20.150">
    <property type="entry name" value="Divalent-metal-dependent TIM barrel enzymes"/>
    <property type="match status" value="1"/>
</dbReference>
<dbReference type="EMBL" id="CP003985">
    <property type="protein sequence ID" value="AGF79065.1"/>
    <property type="molecule type" value="Genomic_DNA"/>
</dbReference>
<dbReference type="SUPFAM" id="SSF51658">
    <property type="entry name" value="Xylose isomerase-like"/>
    <property type="match status" value="1"/>
</dbReference>
<dbReference type="InterPro" id="IPR013022">
    <property type="entry name" value="Xyl_isomerase-like_TIM-brl"/>
</dbReference>
<dbReference type="GO" id="GO:0016853">
    <property type="term" value="F:isomerase activity"/>
    <property type="evidence" value="ECO:0007669"/>
    <property type="project" value="UniProtKB-KW"/>
</dbReference>
<reference evidence="3" key="1">
    <citation type="journal article" date="2013" name="Stand. Genomic Sci.">
        <title>Complete genome sequence of Desulfocapsa sulfexigens, a marine deltaproteobacterium specialized in disproportionating inorganic sulfur compounds.</title>
        <authorList>
            <person name="Finster K.W."/>
            <person name="Kjeldsen K.U."/>
            <person name="Kube M."/>
            <person name="Reinhardt R."/>
            <person name="Mussmann M."/>
            <person name="Amann R."/>
            <person name="Schreiber L."/>
        </authorList>
    </citation>
    <scope>NUCLEOTIDE SEQUENCE [LARGE SCALE GENOMIC DNA]</scope>
    <source>
        <strain evidence="3">DSM 10523 / SB164P1</strain>
    </source>
</reference>
<feature type="domain" description="Xylose isomerase-like TIM barrel" evidence="1">
    <location>
        <begin position="48"/>
        <end position="256"/>
    </location>
</feature>
<proteinExistence type="predicted"/>
<dbReference type="HOGENOM" id="CLU_050006_7_1_7"/>
<sequence length="268" mass="31060">MEAKYKHITPRCFVNAPWYELKNRYLDLFLQHGIQPEIGLEGLCLYEESEDEFKKIAHTLKNNRLSCTLHAPFFDLAPGALDPKILDASRNKLRKAARLITIFQPKSMVCHLNFEENKQGYKWNEWLLAASETWQELLGIATEQDCILMLENTYETSPDAHETVLTKLDSENARFCLDVGHLMSFAKTPWQNWLPILSPWLGQLHLHDNNGEKDQHLGLGLGKFDFKGLFDFLAVNNLHPLVTLEPHSEDDLWHALEYLHRTKLLDQV</sequence>
<name>M1PHI5_DESSD</name>